<sequence length="42" mass="4850">MQDSFQTKKPPANAEGSKYIYNIISQPKGKSSLPWNHPEKFR</sequence>
<reference evidence="1 2" key="1">
    <citation type="submission" date="2018-03" db="EMBL/GenBank/DDBJ databases">
        <title>Genomic Encyclopedia of Type Strains, Phase III (KMG-III): the genomes of soil and plant-associated and newly described type strains.</title>
        <authorList>
            <person name="Whitman W."/>
        </authorList>
    </citation>
    <scope>NUCLEOTIDE SEQUENCE [LARGE SCALE GENOMIC DNA]</scope>
    <source>
        <strain evidence="1 2">CGMCC 1.9313</strain>
    </source>
</reference>
<dbReference type="EMBL" id="PVTH01000012">
    <property type="protein sequence ID" value="PRY49118.1"/>
    <property type="molecule type" value="Genomic_DNA"/>
</dbReference>
<accession>A0A2T0TUC2</accession>
<evidence type="ECO:0000313" key="2">
    <source>
        <dbReference type="Proteomes" id="UP000238034"/>
    </source>
</evidence>
<keyword evidence="2" id="KW-1185">Reference proteome</keyword>
<protein>
    <submittedName>
        <fullName evidence="1">Uncharacterized protein</fullName>
    </submittedName>
</protein>
<proteinExistence type="predicted"/>
<organism evidence="1 2">
    <name type="scientific">Arcticibacter pallidicorallinus</name>
    <dbReference type="NCBI Taxonomy" id="1259464"/>
    <lineage>
        <taxon>Bacteria</taxon>
        <taxon>Pseudomonadati</taxon>
        <taxon>Bacteroidota</taxon>
        <taxon>Sphingobacteriia</taxon>
        <taxon>Sphingobacteriales</taxon>
        <taxon>Sphingobacteriaceae</taxon>
        <taxon>Arcticibacter</taxon>
    </lineage>
</organism>
<gene>
    <name evidence="1" type="ORF">B0I27_1122</name>
</gene>
<comment type="caution">
    <text evidence="1">The sequence shown here is derived from an EMBL/GenBank/DDBJ whole genome shotgun (WGS) entry which is preliminary data.</text>
</comment>
<dbReference type="Proteomes" id="UP000238034">
    <property type="component" value="Unassembled WGS sequence"/>
</dbReference>
<dbReference type="AlphaFoldDB" id="A0A2T0TUC2"/>
<evidence type="ECO:0000313" key="1">
    <source>
        <dbReference type="EMBL" id="PRY49118.1"/>
    </source>
</evidence>
<name>A0A2T0TUC2_9SPHI</name>